<dbReference type="InterPro" id="IPR014001">
    <property type="entry name" value="Helicase_ATP-bd"/>
</dbReference>
<evidence type="ECO:0008006" key="10">
    <source>
        <dbReference type="Google" id="ProtNLM"/>
    </source>
</evidence>
<comment type="caution">
    <text evidence="8">The sequence shown here is derived from an EMBL/GenBank/DDBJ whole genome shotgun (WGS) entry which is preliminary data.</text>
</comment>
<keyword evidence="3" id="KW-0378">Hydrolase</keyword>
<dbReference type="GO" id="GO:0005524">
    <property type="term" value="F:ATP binding"/>
    <property type="evidence" value="ECO:0007669"/>
    <property type="project" value="UniProtKB-KW"/>
</dbReference>
<feature type="domain" description="Helicase C-terminal" evidence="7">
    <location>
        <begin position="247"/>
        <end position="414"/>
    </location>
</feature>
<dbReference type="CDD" id="cd18791">
    <property type="entry name" value="SF2_C_RHA"/>
    <property type="match status" value="1"/>
</dbReference>
<dbReference type="PROSITE" id="PS51192">
    <property type="entry name" value="HELICASE_ATP_BIND_1"/>
    <property type="match status" value="1"/>
</dbReference>
<keyword evidence="4" id="KW-0347">Helicase</keyword>
<comment type="similarity">
    <text evidence="1">Belongs to the DEAD box helicase family. DEAH subfamily.</text>
</comment>
<dbReference type="GO" id="GO:0004386">
    <property type="term" value="F:helicase activity"/>
    <property type="evidence" value="ECO:0007669"/>
    <property type="project" value="UniProtKB-KW"/>
</dbReference>
<dbReference type="AlphaFoldDB" id="A0A179I452"/>
<dbReference type="Pfam" id="PF00271">
    <property type="entry name" value="Helicase_C"/>
    <property type="match status" value="1"/>
</dbReference>
<protein>
    <recommendedName>
        <fullName evidence="10">Helicase ATP-binding domain-containing protein</fullName>
    </recommendedName>
</protein>
<name>A0A179I452_CORDF</name>
<dbReference type="PROSITE" id="PS00690">
    <property type="entry name" value="DEAH_ATP_HELICASE"/>
    <property type="match status" value="1"/>
</dbReference>
<accession>A0A179I452</accession>
<dbReference type="SMART" id="SM00487">
    <property type="entry name" value="DEXDc"/>
    <property type="match status" value="1"/>
</dbReference>
<evidence type="ECO:0000259" key="7">
    <source>
        <dbReference type="PROSITE" id="PS51194"/>
    </source>
</evidence>
<dbReference type="InterPro" id="IPR002464">
    <property type="entry name" value="DNA/RNA_helicase_DEAH_CS"/>
</dbReference>
<evidence type="ECO:0000256" key="4">
    <source>
        <dbReference type="ARBA" id="ARBA00022806"/>
    </source>
</evidence>
<sequence>MSPTEIAPIARHKATAAKIRAVEDGPVNPLTGKKWSAKNRKLLDNRRKLPVYINLDKILETYHRNSYLVLTSDTGSGKSTQVPQLILQDELASGLRVVCTQPGRILAESLARRVSEEAGVVLGQEVGYRVGGDEAVSDKTRVEYVTEDVLLVDLMFDEALSKYGVVIIDEAHERTMELDVLLALLKKAGGARKNNDLQTIVMSANLNAETFQNFYKNCEAVHIPCKSFNVDVQYLESGAETPNVLIAAAQTVLYIHQKLPPGHILVFAPGQKEISQIIEYLRKRAGTMQIRPLYSKLAGSQQQIMLDSKGPRQCIVATNIAEASLTIDGIVYVVDTGIAKQQVYNPRLGMYDLRVESISQASANQRKGHAGRTQDGICFRLYTKSAFDNMPPSTQPKILTQPIDSAVLKLKASGYNEVVDIDWLTPPCPESFSRAAQNLLDWGFLAPDNTINSKGISASVLSIEPI</sequence>
<evidence type="ECO:0000256" key="2">
    <source>
        <dbReference type="ARBA" id="ARBA00022741"/>
    </source>
</evidence>
<dbReference type="PANTHER" id="PTHR18934:SF99">
    <property type="entry name" value="ATP-DEPENDENT RNA HELICASE DHX37-RELATED"/>
    <property type="match status" value="1"/>
</dbReference>
<evidence type="ECO:0000313" key="9">
    <source>
        <dbReference type="Proteomes" id="UP000243081"/>
    </source>
</evidence>
<dbReference type="OMA" id="PIMFPDF"/>
<keyword evidence="9" id="KW-1185">Reference proteome</keyword>
<dbReference type="InterPro" id="IPR001650">
    <property type="entry name" value="Helicase_C-like"/>
</dbReference>
<dbReference type="InterPro" id="IPR011545">
    <property type="entry name" value="DEAD/DEAH_box_helicase_dom"/>
</dbReference>
<dbReference type="Pfam" id="PF00270">
    <property type="entry name" value="DEAD"/>
    <property type="match status" value="1"/>
</dbReference>
<evidence type="ECO:0000313" key="8">
    <source>
        <dbReference type="EMBL" id="OAQ96641.1"/>
    </source>
</evidence>
<dbReference type="EMBL" id="LUKN01004029">
    <property type="protein sequence ID" value="OAQ96641.1"/>
    <property type="molecule type" value="Genomic_DNA"/>
</dbReference>
<dbReference type="SUPFAM" id="SSF52540">
    <property type="entry name" value="P-loop containing nucleoside triphosphate hydrolases"/>
    <property type="match status" value="1"/>
</dbReference>
<evidence type="ECO:0000259" key="6">
    <source>
        <dbReference type="PROSITE" id="PS51192"/>
    </source>
</evidence>
<dbReference type="PANTHER" id="PTHR18934">
    <property type="entry name" value="ATP-DEPENDENT RNA HELICASE"/>
    <property type="match status" value="1"/>
</dbReference>
<feature type="domain" description="Helicase ATP-binding" evidence="6">
    <location>
        <begin position="59"/>
        <end position="224"/>
    </location>
</feature>
<evidence type="ECO:0000256" key="1">
    <source>
        <dbReference type="ARBA" id="ARBA00008792"/>
    </source>
</evidence>
<dbReference type="Proteomes" id="UP000243081">
    <property type="component" value="Unassembled WGS sequence"/>
</dbReference>
<dbReference type="CDD" id="cd17917">
    <property type="entry name" value="DEXHc_RHA-like"/>
    <property type="match status" value="1"/>
</dbReference>
<dbReference type="InterPro" id="IPR042035">
    <property type="entry name" value="DEAH_win-hel_dom"/>
</dbReference>
<dbReference type="OrthoDB" id="10253254at2759"/>
<dbReference type="Gene3D" id="3.40.50.300">
    <property type="entry name" value="P-loop containing nucleotide triphosphate hydrolases"/>
    <property type="match status" value="2"/>
</dbReference>
<evidence type="ECO:0000256" key="3">
    <source>
        <dbReference type="ARBA" id="ARBA00022801"/>
    </source>
</evidence>
<dbReference type="GO" id="GO:0016787">
    <property type="term" value="F:hydrolase activity"/>
    <property type="evidence" value="ECO:0007669"/>
    <property type="project" value="UniProtKB-KW"/>
</dbReference>
<dbReference type="GO" id="GO:0003723">
    <property type="term" value="F:RNA binding"/>
    <property type="evidence" value="ECO:0007669"/>
    <property type="project" value="TreeGrafter"/>
</dbReference>
<reference evidence="8 9" key="1">
    <citation type="submission" date="2016-03" db="EMBL/GenBank/DDBJ databases">
        <title>Fine-scale spatial genetic structure of a fungal parasite of coffee scale insects.</title>
        <authorList>
            <person name="Jackson D."/>
            <person name="Zemenick K.A."/>
            <person name="Malloure B."/>
            <person name="Quandt C.A."/>
            <person name="James T.Y."/>
        </authorList>
    </citation>
    <scope>NUCLEOTIDE SEQUENCE [LARGE SCALE GENOMIC DNA]</scope>
    <source>
        <strain evidence="8 9">UM487</strain>
    </source>
</reference>
<proteinExistence type="inferred from homology"/>
<dbReference type="PROSITE" id="PS51194">
    <property type="entry name" value="HELICASE_CTER"/>
    <property type="match status" value="1"/>
</dbReference>
<dbReference type="SMART" id="SM00490">
    <property type="entry name" value="HELICc"/>
    <property type="match status" value="1"/>
</dbReference>
<keyword evidence="5" id="KW-0067">ATP-binding</keyword>
<dbReference type="Gene3D" id="1.10.10.2130">
    <property type="entry name" value="DEAH helicase family, winged-helix domain"/>
    <property type="match status" value="1"/>
</dbReference>
<organism evidence="8 9">
    <name type="scientific">Cordyceps confragosa</name>
    <name type="common">Lecanicillium lecanii</name>
    <dbReference type="NCBI Taxonomy" id="2714763"/>
    <lineage>
        <taxon>Eukaryota</taxon>
        <taxon>Fungi</taxon>
        <taxon>Dikarya</taxon>
        <taxon>Ascomycota</taxon>
        <taxon>Pezizomycotina</taxon>
        <taxon>Sordariomycetes</taxon>
        <taxon>Hypocreomycetidae</taxon>
        <taxon>Hypocreales</taxon>
        <taxon>Cordycipitaceae</taxon>
        <taxon>Akanthomyces</taxon>
    </lineage>
</organism>
<dbReference type="InterPro" id="IPR027417">
    <property type="entry name" value="P-loop_NTPase"/>
</dbReference>
<keyword evidence="2" id="KW-0547">Nucleotide-binding</keyword>
<gene>
    <name evidence="8" type="ORF">LLEC1_03867</name>
</gene>
<evidence type="ECO:0000256" key="5">
    <source>
        <dbReference type="ARBA" id="ARBA00022840"/>
    </source>
</evidence>